<dbReference type="Proteomes" id="UP000644749">
    <property type="component" value="Unassembled WGS sequence"/>
</dbReference>
<dbReference type="GO" id="GO:0048472">
    <property type="term" value="F:threonine-phosphate decarboxylase activity"/>
    <property type="evidence" value="ECO:0007669"/>
    <property type="project" value="UniProtKB-EC"/>
</dbReference>
<dbReference type="InterPro" id="IPR015422">
    <property type="entry name" value="PyrdxlP-dep_Trfase_small"/>
</dbReference>
<dbReference type="InterPro" id="IPR005860">
    <property type="entry name" value="CobD"/>
</dbReference>
<sequence>MRDHGGNLDEAQARWGQGDWVDLSTGINRQPYPVPRLSPGAWTSLPTASATAALMEAAATAFGTAAPGLAMAGAQAAIQMIPLLDRPGLARVLAPTYNEHAACLRQAGWHVEEVARLEELSGADLAVVVNPNNPDGRTCRKESLLSLSVGRLVVDESFADSVPAESLVAKASDRLLVMRSFGKFWGLAGLRLGFVYGGADVIRRMSALAGPWPVSGPALEIGRMALADRDWRDKTVRRLSGEAERLDRLAASAGWIQAGGTLLFRLYNTPNAQQAQGALACHHIWTRRFPYSGTWLRLGLPGNEGEWQRVTAALGTPGAVDAHLP</sequence>
<keyword evidence="12" id="KW-1185">Reference proteome</keyword>
<dbReference type="CDD" id="cd00609">
    <property type="entry name" value="AAT_like"/>
    <property type="match status" value="1"/>
</dbReference>
<dbReference type="InterPro" id="IPR015421">
    <property type="entry name" value="PyrdxlP-dep_Trfase_major"/>
</dbReference>
<evidence type="ECO:0000256" key="5">
    <source>
        <dbReference type="ARBA" id="ARBA00022573"/>
    </source>
</evidence>
<dbReference type="RefSeq" id="WP_191312087.1">
    <property type="nucleotide sequence ID" value="NZ_BNCL01000019.1"/>
</dbReference>
<dbReference type="PROSITE" id="PS00105">
    <property type="entry name" value="AA_TRANSFER_CLASS_1"/>
    <property type="match status" value="1"/>
</dbReference>
<protein>
    <recommendedName>
        <fullName evidence="4">threonine-phosphate decarboxylase</fullName>
        <ecNumber evidence="4">4.1.1.81</ecNumber>
    </recommendedName>
    <alternativeName>
        <fullName evidence="8">L-threonine-O-3-phosphate decarboxylase</fullName>
    </alternativeName>
</protein>
<comment type="caution">
    <text evidence="11">The sequence shown here is derived from an EMBL/GenBank/DDBJ whole genome shotgun (WGS) entry which is preliminary data.</text>
</comment>
<name>A0ABS1S8E3_9RHOB</name>
<evidence type="ECO:0000256" key="9">
    <source>
        <dbReference type="ARBA" id="ARBA00048531"/>
    </source>
</evidence>
<evidence type="ECO:0000256" key="1">
    <source>
        <dbReference type="ARBA" id="ARBA00001933"/>
    </source>
</evidence>
<dbReference type="Pfam" id="PF00155">
    <property type="entry name" value="Aminotran_1_2"/>
    <property type="match status" value="1"/>
</dbReference>
<feature type="domain" description="Aminotransferase class I/classII large" evidence="10">
    <location>
        <begin position="48"/>
        <end position="310"/>
    </location>
</feature>
<evidence type="ECO:0000256" key="4">
    <source>
        <dbReference type="ARBA" id="ARBA00012285"/>
    </source>
</evidence>
<evidence type="ECO:0000313" key="12">
    <source>
        <dbReference type="Proteomes" id="UP000644749"/>
    </source>
</evidence>
<evidence type="ECO:0000256" key="8">
    <source>
        <dbReference type="ARBA" id="ARBA00029996"/>
    </source>
</evidence>
<accession>A0ABS1S8E3</accession>
<dbReference type="EC" id="4.1.1.81" evidence="4"/>
<dbReference type="PANTHER" id="PTHR42885">
    <property type="entry name" value="HISTIDINOL-PHOSPHATE AMINOTRANSFERASE-RELATED"/>
    <property type="match status" value="1"/>
</dbReference>
<dbReference type="NCBIfam" id="TIGR01140">
    <property type="entry name" value="L_thr_O3P_dcar"/>
    <property type="match status" value="1"/>
</dbReference>
<comment type="pathway">
    <text evidence="3">Cofactor biosynthesis; adenosylcobalamin biosynthesis.</text>
</comment>
<keyword evidence="7 11" id="KW-0456">Lyase</keyword>
<organism evidence="11 12">
    <name type="scientific">Paracoccus aerius</name>
    <dbReference type="NCBI Taxonomy" id="1915382"/>
    <lineage>
        <taxon>Bacteria</taxon>
        <taxon>Pseudomonadati</taxon>
        <taxon>Pseudomonadota</taxon>
        <taxon>Alphaproteobacteria</taxon>
        <taxon>Rhodobacterales</taxon>
        <taxon>Paracoccaceae</taxon>
        <taxon>Paracoccus</taxon>
    </lineage>
</organism>
<dbReference type="PANTHER" id="PTHR42885:SF1">
    <property type="entry name" value="THREONINE-PHOSPHATE DECARBOXYLASE"/>
    <property type="match status" value="1"/>
</dbReference>
<evidence type="ECO:0000256" key="7">
    <source>
        <dbReference type="ARBA" id="ARBA00023239"/>
    </source>
</evidence>
<comment type="function">
    <text evidence="2">Decarboxylates L-threonine-O-3-phosphate to yield (R)-1-amino-2-propanol O-2-phosphate, the precursor for the linkage between the nucleotide loop and the corrin ring in cobalamin.</text>
</comment>
<proteinExistence type="predicted"/>
<dbReference type="Gene3D" id="3.90.1150.10">
    <property type="entry name" value="Aspartate Aminotransferase, domain 1"/>
    <property type="match status" value="1"/>
</dbReference>
<dbReference type="InterPro" id="IPR015424">
    <property type="entry name" value="PyrdxlP-dep_Trfase"/>
</dbReference>
<evidence type="ECO:0000256" key="2">
    <source>
        <dbReference type="ARBA" id="ARBA00003444"/>
    </source>
</evidence>
<dbReference type="SUPFAM" id="SSF53383">
    <property type="entry name" value="PLP-dependent transferases"/>
    <property type="match status" value="1"/>
</dbReference>
<keyword evidence="5" id="KW-0169">Cobalamin biosynthesis</keyword>
<comment type="cofactor">
    <cofactor evidence="1">
        <name>pyridoxal 5'-phosphate</name>
        <dbReference type="ChEBI" id="CHEBI:597326"/>
    </cofactor>
</comment>
<evidence type="ECO:0000259" key="10">
    <source>
        <dbReference type="Pfam" id="PF00155"/>
    </source>
</evidence>
<keyword evidence="6" id="KW-0663">Pyridoxal phosphate</keyword>
<reference evidence="11 12" key="1">
    <citation type="submission" date="2021-01" db="EMBL/GenBank/DDBJ databases">
        <title>011410 draft genome.</title>
        <authorList>
            <person name="Lang L."/>
        </authorList>
    </citation>
    <scope>NUCLEOTIDE SEQUENCE [LARGE SCALE GENOMIC DNA]</scope>
    <source>
        <strain evidence="11 12">KCTC 42845</strain>
    </source>
</reference>
<dbReference type="InterPro" id="IPR004838">
    <property type="entry name" value="NHTrfase_class1_PyrdxlP-BS"/>
</dbReference>
<dbReference type="Gene3D" id="3.40.640.10">
    <property type="entry name" value="Type I PLP-dependent aspartate aminotransferase-like (Major domain)"/>
    <property type="match status" value="1"/>
</dbReference>
<evidence type="ECO:0000256" key="6">
    <source>
        <dbReference type="ARBA" id="ARBA00022898"/>
    </source>
</evidence>
<dbReference type="InterPro" id="IPR004839">
    <property type="entry name" value="Aminotransferase_I/II_large"/>
</dbReference>
<evidence type="ECO:0000313" key="11">
    <source>
        <dbReference type="EMBL" id="MBL3675003.1"/>
    </source>
</evidence>
<gene>
    <name evidence="11" type="ORF">JL111_16095</name>
</gene>
<comment type="catalytic activity">
    <reaction evidence="9">
        <text>O-phospho-L-threonine + H(+) = (R)-1-aminopropan-2-yl phosphate + CO2</text>
        <dbReference type="Rhea" id="RHEA:11492"/>
        <dbReference type="ChEBI" id="CHEBI:15378"/>
        <dbReference type="ChEBI" id="CHEBI:16526"/>
        <dbReference type="ChEBI" id="CHEBI:58563"/>
        <dbReference type="ChEBI" id="CHEBI:58675"/>
        <dbReference type="EC" id="4.1.1.81"/>
    </reaction>
</comment>
<evidence type="ECO:0000256" key="3">
    <source>
        <dbReference type="ARBA" id="ARBA00004953"/>
    </source>
</evidence>
<dbReference type="EMBL" id="JAESHT010000016">
    <property type="protein sequence ID" value="MBL3675003.1"/>
    <property type="molecule type" value="Genomic_DNA"/>
</dbReference>